<dbReference type="Gene3D" id="3.40.630.30">
    <property type="match status" value="1"/>
</dbReference>
<dbReference type="STRING" id="47854.GA0070603_1642"/>
<dbReference type="PROSITE" id="PS51186">
    <property type="entry name" value="GNAT"/>
    <property type="match status" value="1"/>
</dbReference>
<reference evidence="4" key="1">
    <citation type="submission" date="2016-06" db="EMBL/GenBank/DDBJ databases">
        <authorList>
            <person name="Varghese N."/>
            <person name="Submissions Spin"/>
        </authorList>
    </citation>
    <scope>NUCLEOTIDE SEQUENCE [LARGE SCALE GENOMIC DNA]</scope>
    <source>
        <strain evidence="4">DSM 44151</strain>
    </source>
</reference>
<gene>
    <name evidence="3" type="ORF">GA0070603_1642</name>
</gene>
<keyword evidence="4" id="KW-1185">Reference proteome</keyword>
<dbReference type="GO" id="GO:0016747">
    <property type="term" value="F:acyltransferase activity, transferring groups other than amino-acyl groups"/>
    <property type="evidence" value="ECO:0007669"/>
    <property type="project" value="InterPro"/>
</dbReference>
<dbReference type="AlphaFoldDB" id="A0A1C6UI29"/>
<dbReference type="PANTHER" id="PTHR43328:SF1">
    <property type="entry name" value="N-ACETYLTRANSFERASE DOMAIN-CONTAINING PROTEIN"/>
    <property type="match status" value="1"/>
</dbReference>
<evidence type="ECO:0000256" key="1">
    <source>
        <dbReference type="SAM" id="MobiDB-lite"/>
    </source>
</evidence>
<name>A0A1C6UI29_9ACTN</name>
<dbReference type="InterPro" id="IPR016181">
    <property type="entry name" value="Acyl_CoA_acyltransferase"/>
</dbReference>
<dbReference type="EMBL" id="FMIB01000002">
    <property type="protein sequence ID" value="SCL53642.1"/>
    <property type="molecule type" value="Genomic_DNA"/>
</dbReference>
<protein>
    <submittedName>
        <fullName evidence="3">Protein N-acetyltransferase, RimJ/RimL family</fullName>
    </submittedName>
</protein>
<evidence type="ECO:0000313" key="3">
    <source>
        <dbReference type="EMBL" id="SCL53642.1"/>
    </source>
</evidence>
<feature type="domain" description="N-acetyltransferase" evidence="2">
    <location>
        <begin position="35"/>
        <end position="190"/>
    </location>
</feature>
<dbReference type="PANTHER" id="PTHR43328">
    <property type="entry name" value="ACETYLTRANSFERASE-RELATED"/>
    <property type="match status" value="1"/>
</dbReference>
<dbReference type="SUPFAM" id="SSF55729">
    <property type="entry name" value="Acyl-CoA N-acyltransferases (Nat)"/>
    <property type="match status" value="1"/>
</dbReference>
<dbReference type="InterPro" id="IPR000182">
    <property type="entry name" value="GNAT_dom"/>
</dbReference>
<sequence length="197" mass="21209">MRPAPAAGPDGTRAGPEVPNLSVGPRIVRRVTTEVRLRPVRDEDLPAFFAHEQDPQANWMAAFGPKDPADRAAFDAHWARIRADPRIVNRTVTVDGVVVGRVAAFPVGERTEVSYWIDSAHWGRGHATAALAALLRELPQRPVHARAAKDNAASLAVLRKCGFVVIGEDSGYAAGRGAEVEEYVLELPAEATDQGGH</sequence>
<evidence type="ECO:0000259" key="2">
    <source>
        <dbReference type="PROSITE" id="PS51186"/>
    </source>
</evidence>
<organism evidence="3 4">
    <name type="scientific">Micromonospora chersina</name>
    <dbReference type="NCBI Taxonomy" id="47854"/>
    <lineage>
        <taxon>Bacteria</taxon>
        <taxon>Bacillati</taxon>
        <taxon>Actinomycetota</taxon>
        <taxon>Actinomycetes</taxon>
        <taxon>Micromonosporales</taxon>
        <taxon>Micromonosporaceae</taxon>
        <taxon>Micromonospora</taxon>
    </lineage>
</organism>
<dbReference type="Proteomes" id="UP000198605">
    <property type="component" value="Unassembled WGS sequence"/>
</dbReference>
<evidence type="ECO:0000313" key="4">
    <source>
        <dbReference type="Proteomes" id="UP000198605"/>
    </source>
</evidence>
<proteinExistence type="predicted"/>
<accession>A0A1C6UI29</accession>
<feature type="region of interest" description="Disordered" evidence="1">
    <location>
        <begin position="1"/>
        <end position="21"/>
    </location>
</feature>
<dbReference type="Pfam" id="PF13302">
    <property type="entry name" value="Acetyltransf_3"/>
    <property type="match status" value="1"/>
</dbReference>
<keyword evidence="3" id="KW-0808">Transferase</keyword>